<proteinExistence type="predicted"/>
<evidence type="ECO:0000313" key="2">
    <source>
        <dbReference type="EMBL" id="PPT91398.1"/>
    </source>
</evidence>
<protein>
    <submittedName>
        <fullName evidence="2">Uncharacterized protein</fullName>
    </submittedName>
</protein>
<accession>A0A2S6ZGL1</accession>
<evidence type="ECO:0000256" key="1">
    <source>
        <dbReference type="SAM" id="Coils"/>
    </source>
</evidence>
<dbReference type="Gene3D" id="1.20.5.340">
    <property type="match status" value="1"/>
</dbReference>
<sequence length="65" mass="7485">MSTLDKLWKGISETIKLNDKVEQLSTSVSKHQQRIEGLTERITRLEARYDTTVQIAGLLQGRRQD</sequence>
<dbReference type="RefSeq" id="WP_128419871.1">
    <property type="nucleotide sequence ID" value="NZ_CP049018.1"/>
</dbReference>
<comment type="caution">
    <text evidence="2">The sequence shown here is derived from an EMBL/GenBank/DDBJ whole genome shotgun (WGS) entry which is preliminary data.</text>
</comment>
<name>A0A2S6ZGL1_9XANT</name>
<gene>
    <name evidence="2" type="ORF">XthCFBP4691_07645</name>
</gene>
<dbReference type="OrthoDB" id="7585082at2"/>
<reference evidence="2 3" key="1">
    <citation type="submission" date="2016-08" db="EMBL/GenBank/DDBJ databases">
        <title>Evolution of the type three secretion system and type three effector repertoires in Xanthomonas.</title>
        <authorList>
            <person name="Merda D."/>
            <person name="Briand M."/>
            <person name="Bosis E."/>
            <person name="Rousseau C."/>
            <person name="Portier P."/>
            <person name="Jacques M.-A."/>
            <person name="Fischer-Le Saux M."/>
        </authorList>
    </citation>
    <scope>NUCLEOTIDE SEQUENCE [LARGE SCALE GENOMIC DNA]</scope>
    <source>
        <strain evidence="2 3">CFBP 4691</strain>
    </source>
</reference>
<keyword evidence="1" id="KW-0175">Coiled coil</keyword>
<keyword evidence="3" id="KW-1185">Reference proteome</keyword>
<dbReference type="EMBL" id="MIGX01000027">
    <property type="protein sequence ID" value="PPT91398.1"/>
    <property type="molecule type" value="Genomic_DNA"/>
</dbReference>
<feature type="coiled-coil region" evidence="1">
    <location>
        <begin position="21"/>
        <end position="48"/>
    </location>
</feature>
<dbReference type="AlphaFoldDB" id="A0A2S6ZGL1"/>
<organism evidence="2 3">
    <name type="scientific">Xanthomonas theicola</name>
    <dbReference type="NCBI Taxonomy" id="56464"/>
    <lineage>
        <taxon>Bacteria</taxon>
        <taxon>Pseudomonadati</taxon>
        <taxon>Pseudomonadota</taxon>
        <taxon>Gammaproteobacteria</taxon>
        <taxon>Lysobacterales</taxon>
        <taxon>Lysobacteraceae</taxon>
        <taxon>Xanthomonas</taxon>
    </lineage>
</organism>
<dbReference type="Proteomes" id="UP000239898">
    <property type="component" value="Unassembled WGS sequence"/>
</dbReference>
<evidence type="ECO:0000313" key="3">
    <source>
        <dbReference type="Proteomes" id="UP000239898"/>
    </source>
</evidence>